<keyword evidence="2" id="KW-1185">Reference proteome</keyword>
<name>A0A4R6S1K6_9MICO</name>
<dbReference type="EMBL" id="SNYA01000003">
    <property type="protein sequence ID" value="TDP93449.1"/>
    <property type="molecule type" value="Genomic_DNA"/>
</dbReference>
<gene>
    <name evidence="1" type="ORF">EDF62_1428</name>
</gene>
<reference evidence="1 2" key="1">
    <citation type="submission" date="2019-03" db="EMBL/GenBank/DDBJ databases">
        <title>Genomic analyses of the natural microbiome of Caenorhabditis elegans.</title>
        <authorList>
            <person name="Samuel B."/>
        </authorList>
    </citation>
    <scope>NUCLEOTIDE SEQUENCE [LARGE SCALE GENOMIC DNA]</scope>
    <source>
        <strain evidence="1 2">JUb18</strain>
    </source>
</reference>
<accession>A0A4R6S1K6</accession>
<proteinExistence type="predicted"/>
<sequence>MSVAAQILMAAGIALVLSAVVLAAKLWIERRNE</sequence>
<dbReference type="AlphaFoldDB" id="A0A4R6S1K6"/>
<comment type="caution">
    <text evidence="1">The sequence shown here is derived from an EMBL/GenBank/DDBJ whole genome shotgun (WGS) entry which is preliminary data.</text>
</comment>
<protein>
    <submittedName>
        <fullName evidence="1">Uncharacterized protein</fullName>
    </submittedName>
</protein>
<organism evidence="1 2">
    <name type="scientific">Leucobacter luti</name>
    <dbReference type="NCBI Taxonomy" id="340320"/>
    <lineage>
        <taxon>Bacteria</taxon>
        <taxon>Bacillati</taxon>
        <taxon>Actinomycetota</taxon>
        <taxon>Actinomycetes</taxon>
        <taxon>Micrococcales</taxon>
        <taxon>Microbacteriaceae</taxon>
        <taxon>Leucobacter</taxon>
    </lineage>
</organism>
<dbReference type="Proteomes" id="UP000295601">
    <property type="component" value="Unassembled WGS sequence"/>
</dbReference>
<evidence type="ECO:0000313" key="2">
    <source>
        <dbReference type="Proteomes" id="UP000295601"/>
    </source>
</evidence>
<evidence type="ECO:0000313" key="1">
    <source>
        <dbReference type="EMBL" id="TDP93449.1"/>
    </source>
</evidence>